<keyword evidence="3" id="KW-1185">Reference proteome</keyword>
<proteinExistence type="predicted"/>
<evidence type="ECO:0000313" key="2">
    <source>
        <dbReference type="EMBL" id="PWU69959.1"/>
    </source>
</evidence>
<dbReference type="OrthoDB" id="2081653at2"/>
<accession>A0A317L846</accession>
<dbReference type="Gene3D" id="1.10.260.40">
    <property type="entry name" value="lambda repressor-like DNA-binding domains"/>
    <property type="match status" value="1"/>
</dbReference>
<dbReference type="PROSITE" id="PS50943">
    <property type="entry name" value="HTH_CROC1"/>
    <property type="match status" value="1"/>
</dbReference>
<organism evidence="2 3">
    <name type="scientific">Gracilibacillus dipsosauri</name>
    <dbReference type="NCBI Taxonomy" id="178340"/>
    <lineage>
        <taxon>Bacteria</taxon>
        <taxon>Bacillati</taxon>
        <taxon>Bacillota</taxon>
        <taxon>Bacilli</taxon>
        <taxon>Bacillales</taxon>
        <taxon>Bacillaceae</taxon>
        <taxon>Gracilibacillus</taxon>
    </lineage>
</organism>
<dbReference type="InterPro" id="IPR010982">
    <property type="entry name" value="Lambda_DNA-bd_dom_sf"/>
</dbReference>
<dbReference type="SMART" id="SM00530">
    <property type="entry name" value="HTH_XRE"/>
    <property type="match status" value="1"/>
</dbReference>
<dbReference type="AlphaFoldDB" id="A0A317L846"/>
<protein>
    <recommendedName>
        <fullName evidence="1">HTH cro/C1-type domain-containing protein</fullName>
    </recommendedName>
</protein>
<feature type="domain" description="HTH cro/C1-type" evidence="1">
    <location>
        <begin position="47"/>
        <end position="88"/>
    </location>
</feature>
<dbReference type="GO" id="GO:0003677">
    <property type="term" value="F:DNA binding"/>
    <property type="evidence" value="ECO:0007669"/>
    <property type="project" value="InterPro"/>
</dbReference>
<name>A0A317L846_9BACI</name>
<dbReference type="InterPro" id="IPR001387">
    <property type="entry name" value="Cro/C1-type_HTH"/>
</dbReference>
<dbReference type="Pfam" id="PF01381">
    <property type="entry name" value="HTH_3"/>
    <property type="match status" value="1"/>
</dbReference>
<dbReference type="EMBL" id="QGTD01000004">
    <property type="protein sequence ID" value="PWU69959.1"/>
    <property type="molecule type" value="Genomic_DNA"/>
</dbReference>
<reference evidence="2 3" key="1">
    <citation type="submission" date="2018-05" db="EMBL/GenBank/DDBJ databases">
        <title>Genomic analysis of Gracilibacillus dipsosauri DD1 reveals novel features of a salt-tolerant amylase.</title>
        <authorList>
            <person name="Deutch C.E."/>
            <person name="Yang S."/>
        </authorList>
    </citation>
    <scope>NUCLEOTIDE SEQUENCE [LARGE SCALE GENOMIC DNA]</scope>
    <source>
        <strain evidence="2 3">DD1</strain>
    </source>
</reference>
<dbReference type="SUPFAM" id="SSF47413">
    <property type="entry name" value="lambda repressor-like DNA-binding domains"/>
    <property type="match status" value="1"/>
</dbReference>
<evidence type="ECO:0000313" key="3">
    <source>
        <dbReference type="Proteomes" id="UP000245624"/>
    </source>
</evidence>
<sequence length="190" mass="22259">MNKLEPYVIKHEDFNALKKMTSIGERVQWIREKANEMNPAFFTRYRVAEKSNLSQSTIKRIEENEVTNPQRKKLEGIAAYLRVPVEAFFDDFYVGETKSFIICEPEDESIKEIDLEGVSYVVELTALTKSIMANTNEVTFEDKVELTALDYEEFIDDLTTLVEKVKKRRQTWELKRNAYNRLKGVNDEND</sequence>
<comment type="caution">
    <text evidence="2">The sequence shown here is derived from an EMBL/GenBank/DDBJ whole genome shotgun (WGS) entry which is preliminary data.</text>
</comment>
<dbReference type="Proteomes" id="UP000245624">
    <property type="component" value="Unassembled WGS sequence"/>
</dbReference>
<evidence type="ECO:0000259" key="1">
    <source>
        <dbReference type="PROSITE" id="PS50943"/>
    </source>
</evidence>
<gene>
    <name evidence="2" type="ORF">DLJ74_03270</name>
</gene>
<dbReference type="CDD" id="cd00093">
    <property type="entry name" value="HTH_XRE"/>
    <property type="match status" value="1"/>
</dbReference>
<dbReference type="RefSeq" id="WP_109983338.1">
    <property type="nucleotide sequence ID" value="NZ_QGTD01000004.1"/>
</dbReference>